<evidence type="ECO:0000256" key="7">
    <source>
        <dbReference type="RuleBase" id="RU367151"/>
    </source>
</evidence>
<feature type="region of interest" description="Disordered" evidence="8">
    <location>
        <begin position="424"/>
        <end position="457"/>
    </location>
</feature>
<evidence type="ECO:0000256" key="2">
    <source>
        <dbReference type="ARBA" id="ARBA00022630"/>
    </source>
</evidence>
<feature type="site" description="Electron transfer via tryptophanyl radical" evidence="6">
    <location>
        <position position="531"/>
    </location>
</feature>
<evidence type="ECO:0000313" key="10">
    <source>
        <dbReference type="EMBL" id="KAF1963030.1"/>
    </source>
</evidence>
<dbReference type="Gene3D" id="1.25.40.80">
    <property type="match status" value="1"/>
</dbReference>
<feature type="compositionally biased region" description="Basic and acidic residues" evidence="8">
    <location>
        <begin position="443"/>
        <end position="457"/>
    </location>
</feature>
<dbReference type="SUPFAM" id="SSF52425">
    <property type="entry name" value="Cryptochrome/photolyase, N-terminal domain"/>
    <property type="match status" value="1"/>
</dbReference>
<comment type="cofactor">
    <cofactor evidence="7">
        <name>(6R)-5,10-methylene-5,6,7,8-tetrahydrofolate</name>
        <dbReference type="ChEBI" id="CHEBI:15636"/>
    </cofactor>
    <text evidence="7">Binds 1 5,10-methenyltetrahydrofolate (MTHF) per subunit.</text>
</comment>
<dbReference type="EMBL" id="ML976978">
    <property type="protein sequence ID" value="KAF1963030.1"/>
    <property type="molecule type" value="Genomic_DNA"/>
</dbReference>
<gene>
    <name evidence="10" type="ORF">CC80DRAFT_399500</name>
</gene>
<keyword evidence="11" id="KW-1185">Reference proteome</keyword>
<evidence type="ECO:0000256" key="8">
    <source>
        <dbReference type="SAM" id="MobiDB-lite"/>
    </source>
</evidence>
<feature type="site" description="Electron transfer via tryptophanyl radical" evidence="6">
    <location>
        <position position="508"/>
    </location>
</feature>
<organism evidence="10 11">
    <name type="scientific">Byssothecium circinans</name>
    <dbReference type="NCBI Taxonomy" id="147558"/>
    <lineage>
        <taxon>Eukaryota</taxon>
        <taxon>Fungi</taxon>
        <taxon>Dikarya</taxon>
        <taxon>Ascomycota</taxon>
        <taxon>Pezizomycotina</taxon>
        <taxon>Dothideomycetes</taxon>
        <taxon>Pleosporomycetidae</taxon>
        <taxon>Pleosporales</taxon>
        <taxon>Massarineae</taxon>
        <taxon>Massarinaceae</taxon>
        <taxon>Byssothecium</taxon>
    </lineage>
</organism>
<proteinExistence type="inferred from homology"/>
<dbReference type="InterPro" id="IPR006050">
    <property type="entry name" value="DNA_photolyase_N"/>
</dbReference>
<accession>A0A6A5UFD3</accession>
<dbReference type="GO" id="GO:0003904">
    <property type="term" value="F:deoxyribodipyrimidine photo-lyase activity"/>
    <property type="evidence" value="ECO:0007669"/>
    <property type="project" value="TreeGrafter"/>
</dbReference>
<dbReference type="GO" id="GO:0000719">
    <property type="term" value="P:photoreactive repair"/>
    <property type="evidence" value="ECO:0007669"/>
    <property type="project" value="TreeGrafter"/>
</dbReference>
<feature type="binding site" evidence="5">
    <location>
        <begin position="521"/>
        <end position="523"/>
    </location>
    <ligand>
        <name>FAD</name>
        <dbReference type="ChEBI" id="CHEBI:57692"/>
    </ligand>
</feature>
<dbReference type="AlphaFoldDB" id="A0A6A5UFD3"/>
<keyword evidence="3 5" id="KW-0274">FAD</keyword>
<name>A0A6A5UFD3_9PLEO</name>
<dbReference type="Pfam" id="PF03441">
    <property type="entry name" value="FAD_binding_7"/>
    <property type="match status" value="1"/>
</dbReference>
<feature type="region of interest" description="Disordered" evidence="8">
    <location>
        <begin position="630"/>
        <end position="679"/>
    </location>
</feature>
<dbReference type="PRINTS" id="PR00147">
    <property type="entry name" value="DNAPHOTLYASE"/>
</dbReference>
<dbReference type="Gene3D" id="3.40.50.620">
    <property type="entry name" value="HUPs"/>
    <property type="match status" value="1"/>
</dbReference>
<evidence type="ECO:0000313" key="11">
    <source>
        <dbReference type="Proteomes" id="UP000800035"/>
    </source>
</evidence>
<dbReference type="InterPro" id="IPR014729">
    <property type="entry name" value="Rossmann-like_a/b/a_fold"/>
</dbReference>
<evidence type="ECO:0000259" key="9">
    <source>
        <dbReference type="PROSITE" id="PS51645"/>
    </source>
</evidence>
<dbReference type="Pfam" id="PF00875">
    <property type="entry name" value="DNA_photolyase"/>
    <property type="match status" value="1"/>
</dbReference>
<feature type="site" description="Electron transfer via tryptophanyl radical" evidence="6">
    <location>
        <position position="423"/>
    </location>
</feature>
<feature type="domain" description="Photolyase/cryptochrome alpha/beta" evidence="9">
    <location>
        <begin position="15"/>
        <end position="208"/>
    </location>
</feature>
<dbReference type="GO" id="GO:0003684">
    <property type="term" value="F:damaged DNA binding"/>
    <property type="evidence" value="ECO:0007669"/>
    <property type="project" value="TreeGrafter"/>
</dbReference>
<dbReference type="PANTHER" id="PTHR11455">
    <property type="entry name" value="CRYPTOCHROME"/>
    <property type="match status" value="1"/>
</dbReference>
<dbReference type="InterPro" id="IPR014133">
    <property type="entry name" value="Cry_DASH"/>
</dbReference>
<dbReference type="NCBIfam" id="TIGR02765">
    <property type="entry name" value="crypto_DASH"/>
    <property type="match status" value="1"/>
</dbReference>
<comment type="function">
    <text evidence="7">May have a photoreceptor function.</text>
</comment>
<dbReference type="PANTHER" id="PTHR11455:SF22">
    <property type="entry name" value="CRYPTOCHROME DASH"/>
    <property type="match status" value="1"/>
</dbReference>
<comment type="similarity">
    <text evidence="1 7">Belongs to the DNA photolyase class-1 family.</text>
</comment>
<dbReference type="Gene3D" id="1.10.579.10">
    <property type="entry name" value="DNA Cyclobutane Dipyrimidine Photolyase, subunit A, domain 3"/>
    <property type="match status" value="1"/>
</dbReference>
<evidence type="ECO:0000256" key="4">
    <source>
        <dbReference type="ARBA" id="ARBA00022991"/>
    </source>
</evidence>
<feature type="compositionally biased region" description="Basic residues" evidence="8">
    <location>
        <begin position="640"/>
        <end position="656"/>
    </location>
</feature>
<protein>
    <recommendedName>
        <fullName evidence="7">Cryptochrome DASH</fullName>
    </recommendedName>
</protein>
<comment type="cofactor">
    <cofactor evidence="5 7">
        <name>FAD</name>
        <dbReference type="ChEBI" id="CHEBI:57692"/>
    </cofactor>
    <text evidence="5 7">Binds 1 FAD per subunit.</text>
</comment>
<dbReference type="InterPro" id="IPR005101">
    <property type="entry name" value="Cryptochr/Photolyase_FAD-bd"/>
</dbReference>
<keyword evidence="2 5" id="KW-0285">Flavoprotein</keyword>
<sequence>MAEPEWEPEENPKPQVLIYILQHDVRLSDNPIFYAASPQSAPKETNTEQYDTQLREDSFVSTQHAPYFTHFLPVYVYPANQIEVSGFIADPSKRSPYPEARSRVARLWRTGVHRAKFITEGVWDLKQRLENLGCGSGLVIRVGTIEDVVEGILDWFENDGGSGGSRADIAGVWMTSEEGTEERNSRNRVKRMAEQRDIHFKVWDDVKYYIDDQDLPFNNPSELPNIYTSYRKSLEPLRERPRQMLPTPSHLPPLPPELPPQSPPFEVPTQFDALLKAVLTPLTKDATFCLSYLPRWPENVDSAHPFGGGESAAQDRLTYLISGGAMRSYKETRNQMLGVDFSTKLSAFLAQGHQTARQIHWAMVDFEEGRGPGELIEGYGKCENDGTAAVRLELLWRDYMRLCARKFGYRMFALSGIQKKLEWNEDQDGGSGDNQKRPTKRFKLLDRSSDMGEDPEKTREVFARFRSGRTGIGLIDASNRELFLTGYTSNRARQNVASFLSSHLGIDWRVGAEWYEFLLTDYDMANNWGNWQYVAGVGNDPRQGRIFNPVKQALDYDAKGEYIKTWVPELRGVQLTRDLGRGREEIDQQKLMGLYQAWKLTDEEKARLELRGLEWVEHPLIRIQFSIGGGRGQHGEGRGGRRGWRGNSRGRGRGFKRLGNEEKLGIMPNPGIGVGDGVT</sequence>
<feature type="binding site" evidence="5">
    <location>
        <begin position="342"/>
        <end position="346"/>
    </location>
    <ligand>
        <name>FAD</name>
        <dbReference type="ChEBI" id="CHEBI:57692"/>
    </ligand>
</feature>
<dbReference type="PROSITE" id="PS51645">
    <property type="entry name" value="PHR_CRY_ALPHA_BETA"/>
    <property type="match status" value="1"/>
</dbReference>
<feature type="binding site" evidence="5">
    <location>
        <position position="329"/>
    </location>
    <ligand>
        <name>FAD</name>
        <dbReference type="ChEBI" id="CHEBI:57692"/>
    </ligand>
</feature>
<dbReference type="Proteomes" id="UP000800035">
    <property type="component" value="Unassembled WGS sequence"/>
</dbReference>
<reference evidence="10" key="1">
    <citation type="journal article" date="2020" name="Stud. Mycol.">
        <title>101 Dothideomycetes genomes: a test case for predicting lifestyles and emergence of pathogens.</title>
        <authorList>
            <person name="Haridas S."/>
            <person name="Albert R."/>
            <person name="Binder M."/>
            <person name="Bloem J."/>
            <person name="Labutti K."/>
            <person name="Salamov A."/>
            <person name="Andreopoulos B."/>
            <person name="Baker S."/>
            <person name="Barry K."/>
            <person name="Bills G."/>
            <person name="Bluhm B."/>
            <person name="Cannon C."/>
            <person name="Castanera R."/>
            <person name="Culley D."/>
            <person name="Daum C."/>
            <person name="Ezra D."/>
            <person name="Gonzalez J."/>
            <person name="Henrissat B."/>
            <person name="Kuo A."/>
            <person name="Liang C."/>
            <person name="Lipzen A."/>
            <person name="Lutzoni F."/>
            <person name="Magnuson J."/>
            <person name="Mondo S."/>
            <person name="Nolan M."/>
            <person name="Ohm R."/>
            <person name="Pangilinan J."/>
            <person name="Park H.-J."/>
            <person name="Ramirez L."/>
            <person name="Alfaro M."/>
            <person name="Sun H."/>
            <person name="Tritt A."/>
            <person name="Yoshinaga Y."/>
            <person name="Zwiers L.-H."/>
            <person name="Turgeon B."/>
            <person name="Goodwin S."/>
            <person name="Spatafora J."/>
            <person name="Crous P."/>
            <person name="Grigoriev I."/>
        </authorList>
    </citation>
    <scope>NUCLEOTIDE SEQUENCE</scope>
    <source>
        <strain evidence="10">CBS 675.92</strain>
    </source>
</reference>
<dbReference type="SUPFAM" id="SSF48173">
    <property type="entry name" value="Cryptochrome/photolyase FAD-binding domain"/>
    <property type="match status" value="1"/>
</dbReference>
<evidence type="ECO:0000256" key="6">
    <source>
        <dbReference type="PIRSR" id="PIRSR602081-2"/>
    </source>
</evidence>
<dbReference type="InterPro" id="IPR036155">
    <property type="entry name" value="Crypto/Photolyase_N_sf"/>
</dbReference>
<evidence type="ECO:0000256" key="5">
    <source>
        <dbReference type="PIRSR" id="PIRSR602081-1"/>
    </source>
</evidence>
<keyword evidence="4 7" id="KW-0157">Chromophore</keyword>
<evidence type="ECO:0000256" key="3">
    <source>
        <dbReference type="ARBA" id="ARBA00022827"/>
    </source>
</evidence>
<evidence type="ECO:0000256" key="1">
    <source>
        <dbReference type="ARBA" id="ARBA00005862"/>
    </source>
</evidence>
<dbReference type="GO" id="GO:0071949">
    <property type="term" value="F:FAD binding"/>
    <property type="evidence" value="ECO:0007669"/>
    <property type="project" value="TreeGrafter"/>
</dbReference>
<dbReference type="InterPro" id="IPR036134">
    <property type="entry name" value="Crypto/Photolyase_FAD-like_sf"/>
</dbReference>
<dbReference type="InterPro" id="IPR002081">
    <property type="entry name" value="Cryptochrome/DNA_photolyase_1"/>
</dbReference>
<dbReference type="OrthoDB" id="435881at2759"/>